<accession>A0ABW1YB85</accession>
<name>A0ABW1YB85_9DEIO</name>
<protein>
    <recommendedName>
        <fullName evidence="3">Knr4/Smi1-like domain-containing protein</fullName>
    </recommendedName>
</protein>
<gene>
    <name evidence="1" type="ORF">ACFP81_00285</name>
</gene>
<dbReference type="InterPro" id="IPR037883">
    <property type="entry name" value="Knr4/Smi1-like_sf"/>
</dbReference>
<dbReference type="Proteomes" id="UP001596297">
    <property type="component" value="Unassembled WGS sequence"/>
</dbReference>
<evidence type="ECO:0000313" key="1">
    <source>
        <dbReference type="EMBL" id="MFC6590630.1"/>
    </source>
</evidence>
<dbReference type="SUPFAM" id="SSF160631">
    <property type="entry name" value="SMI1/KNR4-like"/>
    <property type="match status" value="1"/>
</dbReference>
<proteinExistence type="predicted"/>
<reference evidence="2" key="1">
    <citation type="journal article" date="2019" name="Int. J. Syst. Evol. Microbiol.">
        <title>The Global Catalogue of Microorganisms (GCM) 10K type strain sequencing project: providing services to taxonomists for standard genome sequencing and annotation.</title>
        <authorList>
            <consortium name="The Broad Institute Genomics Platform"/>
            <consortium name="The Broad Institute Genome Sequencing Center for Infectious Disease"/>
            <person name="Wu L."/>
            <person name="Ma J."/>
        </authorList>
    </citation>
    <scope>NUCLEOTIDE SEQUENCE [LARGE SCALE GENOMIC DNA]</scope>
    <source>
        <strain evidence="2">CGMCC 1.15772</strain>
    </source>
</reference>
<organism evidence="1 2">
    <name type="scientific">Deinococcus lacus</name>
    <dbReference type="NCBI Taxonomy" id="392561"/>
    <lineage>
        <taxon>Bacteria</taxon>
        <taxon>Thermotogati</taxon>
        <taxon>Deinococcota</taxon>
        <taxon>Deinococci</taxon>
        <taxon>Deinococcales</taxon>
        <taxon>Deinococcaceae</taxon>
        <taxon>Deinococcus</taxon>
    </lineage>
</organism>
<evidence type="ECO:0000313" key="2">
    <source>
        <dbReference type="Proteomes" id="UP001596297"/>
    </source>
</evidence>
<sequence>MTDWAEKMRQAGYSVNPPAALQEIEEMAAVWQVQLPPEIQQLYLSCNGQPSTFEAGRPLPFELMTVADVIDAFEMATADIDIFDDLPELLGSGLPLWTDIGGNRVFYFIGGTRDGMLGTQNHETPWSIAPEWRSLDSFYEALLASNILQGDFRKDYPNAGPPDAKQEIAYAEAQQKLASTQSAFIADYWSANVLNLVPIRHSLELVGLLNPLLDDDEYVCTYEARVAEMLLREHGDKALPIIAQAIVEGAPRRLSVMHLLMTLIAEHGTSESDRTLWQLTHHSKASQIIHPLSEALGSRNFGVEWLKGEKATVRLTSPTGETVEVIAEN</sequence>
<comment type="caution">
    <text evidence="1">The sequence shown here is derived from an EMBL/GenBank/DDBJ whole genome shotgun (WGS) entry which is preliminary data.</text>
</comment>
<evidence type="ECO:0008006" key="3">
    <source>
        <dbReference type="Google" id="ProtNLM"/>
    </source>
</evidence>
<dbReference type="EMBL" id="JBHSWD010000001">
    <property type="protein sequence ID" value="MFC6590630.1"/>
    <property type="molecule type" value="Genomic_DNA"/>
</dbReference>
<keyword evidence="2" id="KW-1185">Reference proteome</keyword>
<dbReference type="RefSeq" id="WP_380081652.1">
    <property type="nucleotide sequence ID" value="NZ_JBHSWD010000001.1"/>
</dbReference>